<keyword evidence="5 13" id="KW-0732">Signal</keyword>
<evidence type="ECO:0000256" key="6">
    <source>
        <dbReference type="ARBA" id="ARBA00022741"/>
    </source>
</evidence>
<evidence type="ECO:0000256" key="10">
    <source>
        <dbReference type="ARBA" id="ARBA00023136"/>
    </source>
</evidence>
<keyword evidence="9 12" id="KW-1133">Transmembrane helix</keyword>
<dbReference type="Proteomes" id="UP000827889">
    <property type="component" value="Chromosome 8"/>
</dbReference>
<keyword evidence="8 11" id="KW-0067">ATP-binding</keyword>
<dbReference type="InterPro" id="IPR000719">
    <property type="entry name" value="Prot_kinase_dom"/>
</dbReference>
<dbReference type="InterPro" id="IPR001245">
    <property type="entry name" value="Ser-Thr/Tyr_kinase_cat_dom"/>
</dbReference>
<dbReference type="PROSITE" id="PS50011">
    <property type="entry name" value="PROTEIN_KINASE_DOM"/>
    <property type="match status" value="1"/>
</dbReference>
<evidence type="ECO:0000313" key="15">
    <source>
        <dbReference type="Proteomes" id="UP000827889"/>
    </source>
</evidence>
<dbReference type="Gene3D" id="2.60.120.430">
    <property type="entry name" value="Galactose-binding lectin"/>
    <property type="match status" value="2"/>
</dbReference>
<keyword evidence="2" id="KW-0723">Serine/threonine-protein kinase</keyword>
<proteinExistence type="predicted"/>
<dbReference type="Pfam" id="PF12819">
    <property type="entry name" value="Malectin_like"/>
    <property type="match status" value="1"/>
</dbReference>
<feature type="chain" id="PRO_5047279307" evidence="13">
    <location>
        <begin position="25"/>
        <end position="826"/>
    </location>
</feature>
<dbReference type="Pfam" id="PF07714">
    <property type="entry name" value="PK_Tyr_Ser-Thr"/>
    <property type="match status" value="1"/>
</dbReference>
<feature type="domain" description="Protein kinase" evidence="14">
    <location>
        <begin position="490"/>
        <end position="764"/>
    </location>
</feature>
<dbReference type="SMART" id="SM00220">
    <property type="entry name" value="S_TKc"/>
    <property type="match status" value="1"/>
</dbReference>
<evidence type="ECO:0000256" key="11">
    <source>
        <dbReference type="PROSITE-ProRule" id="PRU10141"/>
    </source>
</evidence>
<keyword evidence="7" id="KW-0418">Kinase</keyword>
<dbReference type="CDD" id="cd14066">
    <property type="entry name" value="STKc_IRAK"/>
    <property type="match status" value="1"/>
</dbReference>
<name>A0ABM3HVC8_9MYRT</name>
<dbReference type="InterPro" id="IPR011009">
    <property type="entry name" value="Kinase-like_dom_sf"/>
</dbReference>
<evidence type="ECO:0000259" key="14">
    <source>
        <dbReference type="PROSITE" id="PS50011"/>
    </source>
</evidence>
<dbReference type="InterPro" id="IPR017441">
    <property type="entry name" value="Protein_kinase_ATP_BS"/>
</dbReference>
<keyword evidence="3" id="KW-0808">Transferase</keyword>
<protein>
    <submittedName>
        <fullName evidence="16">Probable receptor-like protein kinase At2g39360</fullName>
    </submittedName>
</protein>
<gene>
    <name evidence="16" type="primary">LOC115728097</name>
</gene>
<dbReference type="RefSeq" id="XP_048140549.1">
    <property type="nucleotide sequence ID" value="XM_048284592.1"/>
</dbReference>
<evidence type="ECO:0000256" key="12">
    <source>
        <dbReference type="SAM" id="Phobius"/>
    </source>
</evidence>
<evidence type="ECO:0000256" key="4">
    <source>
        <dbReference type="ARBA" id="ARBA00022692"/>
    </source>
</evidence>
<evidence type="ECO:0000256" key="5">
    <source>
        <dbReference type="ARBA" id="ARBA00022729"/>
    </source>
</evidence>
<dbReference type="PANTHER" id="PTHR45631">
    <property type="entry name" value="OS07G0107800 PROTEIN-RELATED"/>
    <property type="match status" value="1"/>
</dbReference>
<evidence type="ECO:0000313" key="16">
    <source>
        <dbReference type="RefSeq" id="XP_048140549.1"/>
    </source>
</evidence>
<keyword evidence="4 12" id="KW-0812">Transmembrane</keyword>
<accession>A0ABM3HVC8</accession>
<keyword evidence="15" id="KW-1185">Reference proteome</keyword>
<comment type="subcellular location">
    <subcellularLocation>
        <location evidence="1">Membrane</location>
        <topology evidence="1">Single-pass membrane protein</topology>
    </subcellularLocation>
</comment>
<evidence type="ECO:0000256" key="9">
    <source>
        <dbReference type="ARBA" id="ARBA00022989"/>
    </source>
</evidence>
<dbReference type="GeneID" id="115728097"/>
<dbReference type="SUPFAM" id="SSF56112">
    <property type="entry name" value="Protein kinase-like (PK-like)"/>
    <property type="match status" value="1"/>
</dbReference>
<dbReference type="InterPro" id="IPR024788">
    <property type="entry name" value="Malectin-like_Carb-bd_dom"/>
</dbReference>
<keyword evidence="6 11" id="KW-0547">Nucleotide-binding</keyword>
<feature type="signal peptide" evidence="13">
    <location>
        <begin position="1"/>
        <end position="24"/>
    </location>
</feature>
<evidence type="ECO:0000256" key="13">
    <source>
        <dbReference type="SAM" id="SignalP"/>
    </source>
</evidence>
<evidence type="ECO:0000256" key="2">
    <source>
        <dbReference type="ARBA" id="ARBA00022527"/>
    </source>
</evidence>
<evidence type="ECO:0000256" key="7">
    <source>
        <dbReference type="ARBA" id="ARBA00022777"/>
    </source>
</evidence>
<keyword evidence="10 12" id="KW-0472">Membrane</keyword>
<evidence type="ECO:0000256" key="1">
    <source>
        <dbReference type="ARBA" id="ARBA00004167"/>
    </source>
</evidence>
<evidence type="ECO:0000256" key="8">
    <source>
        <dbReference type="ARBA" id="ARBA00022840"/>
    </source>
</evidence>
<dbReference type="Gene3D" id="1.10.510.10">
    <property type="entry name" value="Transferase(Phosphotransferase) domain 1"/>
    <property type="match status" value="1"/>
</dbReference>
<dbReference type="Gene3D" id="3.30.200.20">
    <property type="entry name" value="Phosphorylase Kinase, domain 1"/>
    <property type="match status" value="1"/>
</dbReference>
<sequence length="826" mass="92313">MRNLSLELILSCSYLFCLICVASGFVPVDNYLIDCGSPRNSSIGNRTFLADNFYSDILSTTQNILASTNVSSLSSSYDSTLYLTARIFDQASRYTFPIKEKGRHLIRLYFFPFVFGEYNLSTAKFSVHAQNFTLLKDYQLDKGSVVKEYSFNITTNQLVLTFMPNSGSFAFVNALEVISLPIELIPDSAGVVETPGVKHNLQNQALETVLRVNMGNETVHPQKDTLWRLWVSDDTFLKHSAVSTVSNIDAVTYKNGHVTENIAPASVYGTATKLDSDRDPRLNANLTWLFSVDAGFDYLVRFHFCDIVNSSLGPFFFNVYINSWFAYANFDLSTLTSNIIGTPYFFDVITSSISSSAMSVSVGPSSESSYYPMAILNGLEIMKISNSQGSLETSDSENGSSKTNSRSKIILITGLSGGISILLVFVLVLFLVCRRRRKLAVVGHSKEEDNFVMNMNQTGDTHSNGLAVFSTSKFRYRYPFTAIEEATNNFSEDLIIGTGGFGKVYKGIFRDGTKVAVKRGQSKSRQGLTEFRTEIEMLSQFRHRHLVSLIGYCDERNEMIIIYEFMENGTLKSHLYCSDLPVLSWKQRLEICIGSAKGIHYLHTGYTKAIIHRDVKSANILLDENLMAKVADFGLSKSGPEIDQTHVSTAVKGSFGYLDPEYLTRQQLTEKSDVYSFGVVMLEILCGRAVIDPSLPREKVNLVEWAMKWRERGRIQESIDTYLVDQASEESLWKFMEIAEKCLAKSGLNRPSMGDVLWNLGSALQLQVKEEKQSDEDGLVPKADWVGYQETTTSASTTQFSRGSLGNLAGVSMSKVFANMVKEEMR</sequence>
<dbReference type="PROSITE" id="PS00108">
    <property type="entry name" value="PROTEIN_KINASE_ST"/>
    <property type="match status" value="1"/>
</dbReference>
<organism evidence="15 16">
    <name type="scientific">Rhodamnia argentea</name>
    <dbReference type="NCBI Taxonomy" id="178133"/>
    <lineage>
        <taxon>Eukaryota</taxon>
        <taxon>Viridiplantae</taxon>
        <taxon>Streptophyta</taxon>
        <taxon>Embryophyta</taxon>
        <taxon>Tracheophyta</taxon>
        <taxon>Spermatophyta</taxon>
        <taxon>Magnoliopsida</taxon>
        <taxon>eudicotyledons</taxon>
        <taxon>Gunneridae</taxon>
        <taxon>Pentapetalae</taxon>
        <taxon>rosids</taxon>
        <taxon>malvids</taxon>
        <taxon>Myrtales</taxon>
        <taxon>Myrtaceae</taxon>
        <taxon>Myrtoideae</taxon>
        <taxon>Myrteae</taxon>
        <taxon>Australasian group</taxon>
        <taxon>Rhodamnia</taxon>
    </lineage>
</organism>
<feature type="binding site" evidence="11">
    <location>
        <position position="518"/>
    </location>
    <ligand>
        <name>ATP</name>
        <dbReference type="ChEBI" id="CHEBI:30616"/>
    </ligand>
</feature>
<feature type="transmembrane region" description="Helical" evidence="12">
    <location>
        <begin position="409"/>
        <end position="432"/>
    </location>
</feature>
<reference evidence="16" key="1">
    <citation type="submission" date="2025-08" db="UniProtKB">
        <authorList>
            <consortium name="RefSeq"/>
        </authorList>
    </citation>
    <scope>IDENTIFICATION</scope>
    <source>
        <tissue evidence="16">Leaf</tissue>
    </source>
</reference>
<dbReference type="PROSITE" id="PS00107">
    <property type="entry name" value="PROTEIN_KINASE_ATP"/>
    <property type="match status" value="1"/>
</dbReference>
<evidence type="ECO:0000256" key="3">
    <source>
        <dbReference type="ARBA" id="ARBA00022679"/>
    </source>
</evidence>
<dbReference type="InterPro" id="IPR008271">
    <property type="entry name" value="Ser/Thr_kinase_AS"/>
</dbReference>